<evidence type="ECO:0000313" key="3">
    <source>
        <dbReference type="Proteomes" id="UP000265520"/>
    </source>
</evidence>
<evidence type="ECO:0000256" key="1">
    <source>
        <dbReference type="SAM" id="MobiDB-lite"/>
    </source>
</evidence>
<feature type="region of interest" description="Disordered" evidence="1">
    <location>
        <begin position="75"/>
        <end position="94"/>
    </location>
</feature>
<evidence type="ECO:0000313" key="2">
    <source>
        <dbReference type="EMBL" id="MCI35846.1"/>
    </source>
</evidence>
<sequence>MPRTQQNCNAVDVILDIYSAENKETAGTFAMLLWVLWNNRNNRVWNDMHEPGTTLGVKAQHLWAEWFSVTQVQHSRHQTEQHQQVTRWEKPAHG</sequence>
<keyword evidence="3" id="KW-1185">Reference proteome</keyword>
<dbReference type="AlphaFoldDB" id="A0A392RJ48"/>
<proteinExistence type="predicted"/>
<dbReference type="EMBL" id="LXQA010227668">
    <property type="protein sequence ID" value="MCI35846.1"/>
    <property type="molecule type" value="Genomic_DNA"/>
</dbReference>
<feature type="non-terminal residue" evidence="2">
    <location>
        <position position="94"/>
    </location>
</feature>
<organism evidence="2 3">
    <name type="scientific">Trifolium medium</name>
    <dbReference type="NCBI Taxonomy" id="97028"/>
    <lineage>
        <taxon>Eukaryota</taxon>
        <taxon>Viridiplantae</taxon>
        <taxon>Streptophyta</taxon>
        <taxon>Embryophyta</taxon>
        <taxon>Tracheophyta</taxon>
        <taxon>Spermatophyta</taxon>
        <taxon>Magnoliopsida</taxon>
        <taxon>eudicotyledons</taxon>
        <taxon>Gunneridae</taxon>
        <taxon>Pentapetalae</taxon>
        <taxon>rosids</taxon>
        <taxon>fabids</taxon>
        <taxon>Fabales</taxon>
        <taxon>Fabaceae</taxon>
        <taxon>Papilionoideae</taxon>
        <taxon>50 kb inversion clade</taxon>
        <taxon>NPAAA clade</taxon>
        <taxon>Hologalegina</taxon>
        <taxon>IRL clade</taxon>
        <taxon>Trifolieae</taxon>
        <taxon>Trifolium</taxon>
    </lineage>
</organism>
<accession>A0A392RJ48</accession>
<protein>
    <submittedName>
        <fullName evidence="2">Uncharacterized protein</fullName>
    </submittedName>
</protein>
<reference evidence="2 3" key="1">
    <citation type="journal article" date="2018" name="Front. Plant Sci.">
        <title>Red Clover (Trifolium pratense) and Zigzag Clover (T. medium) - A Picture of Genomic Similarities and Differences.</title>
        <authorList>
            <person name="Dluhosova J."/>
            <person name="Istvanek J."/>
            <person name="Nedelnik J."/>
            <person name="Repkova J."/>
        </authorList>
    </citation>
    <scope>NUCLEOTIDE SEQUENCE [LARGE SCALE GENOMIC DNA]</scope>
    <source>
        <strain evidence="3">cv. 10/8</strain>
        <tissue evidence="2">Leaf</tissue>
    </source>
</reference>
<comment type="caution">
    <text evidence="2">The sequence shown here is derived from an EMBL/GenBank/DDBJ whole genome shotgun (WGS) entry which is preliminary data.</text>
</comment>
<dbReference type="Proteomes" id="UP000265520">
    <property type="component" value="Unassembled WGS sequence"/>
</dbReference>
<name>A0A392RJ48_9FABA</name>